<dbReference type="Gene3D" id="2.60.120.10">
    <property type="entry name" value="Jelly Rolls"/>
    <property type="match status" value="2"/>
</dbReference>
<dbReference type="OrthoDB" id="3452273at2759"/>
<reference evidence="3 4" key="1">
    <citation type="journal article" date="2016" name="Genome Biol. Evol.">
        <title>Divergent and convergent evolution of fungal pathogenicity.</title>
        <authorList>
            <person name="Shang Y."/>
            <person name="Xiao G."/>
            <person name="Zheng P."/>
            <person name="Cen K."/>
            <person name="Zhan S."/>
            <person name="Wang C."/>
        </authorList>
    </citation>
    <scope>NUCLEOTIDE SEQUENCE [LARGE SCALE GENOMIC DNA]</scope>
    <source>
        <strain evidence="3 4">RCEF 264</strain>
    </source>
</reference>
<dbReference type="Proteomes" id="UP000076874">
    <property type="component" value="Unassembled WGS sequence"/>
</dbReference>
<organism evidence="3 4">
    <name type="scientific">Niveomyces insectorum RCEF 264</name>
    <dbReference type="NCBI Taxonomy" id="1081102"/>
    <lineage>
        <taxon>Eukaryota</taxon>
        <taxon>Fungi</taxon>
        <taxon>Dikarya</taxon>
        <taxon>Ascomycota</taxon>
        <taxon>Pezizomycotina</taxon>
        <taxon>Sordariomycetes</taxon>
        <taxon>Hypocreomycetidae</taxon>
        <taxon>Hypocreales</taxon>
        <taxon>Cordycipitaceae</taxon>
        <taxon>Niveomyces</taxon>
    </lineage>
</organism>
<sequence>MSIHPVVLPSNRPQDRFYLGGERITAFRSELAQGPRTPEDWIASTTSCRGCGSDVGQTRLPNGTFLKDEIAQNPVAWLGQQHVEKFGADTKILVKLLDAGERLPVHAHPHVSWAKRHVVGAKHGKAEAWYFLTGGEVFLGLQRDVSADELYELVESQDIDKLTGLMHRLTVQSHQTVYVPPGTLHAIGKGLLIVEVQEPEDMSILVEWKGFKIDGWKDGFLGLDPKRALESVQRRGQSDEEIRSLVNAKAGYGEMIVSSSRKYFRLERIAIDGQVETPAGFAIIIVLEGSTQIATEKDGDLLVEAKQGNTIVVPHQSGKLTFRGVGEVLVARPPSAA</sequence>
<dbReference type="PANTHER" id="PTHR42742:SF3">
    <property type="entry name" value="FRUCTOKINASE"/>
    <property type="match status" value="1"/>
</dbReference>
<dbReference type="AlphaFoldDB" id="A0A162MFM2"/>
<dbReference type="SUPFAM" id="SSF51182">
    <property type="entry name" value="RmlC-like cupins"/>
    <property type="match status" value="1"/>
</dbReference>
<dbReference type="InterPro" id="IPR014628">
    <property type="entry name" value="Man6P_isomerase_Firm_short"/>
</dbReference>
<dbReference type="GO" id="GO:0004476">
    <property type="term" value="F:mannose-6-phosphate isomerase activity"/>
    <property type="evidence" value="ECO:0007669"/>
    <property type="project" value="InterPro"/>
</dbReference>
<dbReference type="InterPro" id="IPR051804">
    <property type="entry name" value="Carb_Metab_Reg_Kinase/Isom"/>
</dbReference>
<keyword evidence="4" id="KW-1185">Reference proteome</keyword>
<dbReference type="EMBL" id="AZHD01000019">
    <property type="protein sequence ID" value="OAA55500.1"/>
    <property type="molecule type" value="Genomic_DNA"/>
</dbReference>
<accession>A0A162MFM2</accession>
<evidence type="ECO:0000256" key="1">
    <source>
        <dbReference type="ARBA" id="ARBA00022723"/>
    </source>
</evidence>
<proteinExistence type="predicted"/>
<comment type="caution">
    <text evidence="3">The sequence shown here is derived from an EMBL/GenBank/DDBJ whole genome shotgun (WGS) entry which is preliminary data.</text>
</comment>
<keyword evidence="1" id="KW-0479">Metal-binding</keyword>
<name>A0A162MFM2_9HYPO</name>
<evidence type="ECO:0000256" key="2">
    <source>
        <dbReference type="ARBA" id="ARBA00022833"/>
    </source>
</evidence>
<keyword evidence="2" id="KW-0862">Zinc</keyword>
<dbReference type="GO" id="GO:0046872">
    <property type="term" value="F:metal ion binding"/>
    <property type="evidence" value="ECO:0007669"/>
    <property type="project" value="UniProtKB-KW"/>
</dbReference>
<dbReference type="CDD" id="cd07010">
    <property type="entry name" value="cupin_PMI_type_I_N_bac"/>
    <property type="match status" value="1"/>
</dbReference>
<dbReference type="GO" id="GO:0005975">
    <property type="term" value="P:carbohydrate metabolic process"/>
    <property type="evidence" value="ECO:0007669"/>
    <property type="project" value="InterPro"/>
</dbReference>
<dbReference type="STRING" id="1081102.A0A162MFM2"/>
<dbReference type="PANTHER" id="PTHR42742">
    <property type="entry name" value="TRANSCRIPTIONAL REPRESSOR MPRA"/>
    <property type="match status" value="1"/>
</dbReference>
<evidence type="ECO:0000313" key="3">
    <source>
        <dbReference type="EMBL" id="OAA55500.1"/>
    </source>
</evidence>
<dbReference type="InterPro" id="IPR011051">
    <property type="entry name" value="RmlC_Cupin_sf"/>
</dbReference>
<dbReference type="InterPro" id="IPR014710">
    <property type="entry name" value="RmlC-like_jellyroll"/>
</dbReference>
<evidence type="ECO:0000313" key="4">
    <source>
        <dbReference type="Proteomes" id="UP000076874"/>
    </source>
</evidence>
<dbReference type="PIRSF" id="PIRSF036894">
    <property type="entry name" value="PMI_Firm_short"/>
    <property type="match status" value="1"/>
</dbReference>
<gene>
    <name evidence="3" type="ORF">SPI_08184</name>
</gene>
<protein>
    <submittedName>
        <fullName evidence="3">Cupin, RmlC-type</fullName>
    </submittedName>
</protein>